<keyword evidence="2" id="KW-0378">Hydrolase</keyword>
<proteinExistence type="predicted"/>
<reference evidence="2 3" key="1">
    <citation type="submission" date="2017-09" db="EMBL/GenBank/DDBJ databases">
        <title>Depth-based differentiation of microbial function through sediment-hosted aquifers and enrichment of novel symbionts in the deep terrestrial subsurface.</title>
        <authorList>
            <person name="Probst A.J."/>
            <person name="Ladd B."/>
            <person name="Jarett J.K."/>
            <person name="Geller-Mcgrath D.E."/>
            <person name="Sieber C.M."/>
            <person name="Emerson J.B."/>
            <person name="Anantharaman K."/>
            <person name="Thomas B.C."/>
            <person name="Malmstrom R."/>
            <person name="Stieglmeier M."/>
            <person name="Klingl A."/>
            <person name="Woyke T."/>
            <person name="Ryan C.M."/>
            <person name="Banfield J.F."/>
        </authorList>
    </citation>
    <scope>NUCLEOTIDE SEQUENCE [LARGE SCALE GENOMIC DNA]</scope>
    <source>
        <strain evidence="2">CG11_big_fil_rev_8_21_14_0_20_37_11</strain>
    </source>
</reference>
<evidence type="ECO:0000313" key="2">
    <source>
        <dbReference type="EMBL" id="PIR08739.1"/>
    </source>
</evidence>
<gene>
    <name evidence="2" type="ORF">COV53_01400</name>
</gene>
<name>A0A2H0NIP0_9BACT</name>
<dbReference type="InterPro" id="IPR002725">
    <property type="entry name" value="YgjP-like_metallopeptidase"/>
</dbReference>
<comment type="caution">
    <text evidence="2">The sequence shown here is derived from an EMBL/GenBank/DDBJ whole genome shotgun (WGS) entry which is preliminary data.</text>
</comment>
<dbReference type="AlphaFoldDB" id="A0A2H0NIP0"/>
<dbReference type="Pfam" id="PF01863">
    <property type="entry name" value="YgjP-like"/>
    <property type="match status" value="1"/>
</dbReference>
<dbReference type="CDD" id="cd07344">
    <property type="entry name" value="M48_yhfN_like"/>
    <property type="match status" value="1"/>
</dbReference>
<dbReference type="EMBL" id="PCWS01000028">
    <property type="protein sequence ID" value="PIR08739.1"/>
    <property type="molecule type" value="Genomic_DNA"/>
</dbReference>
<dbReference type="PANTHER" id="PTHR30399:SF1">
    <property type="entry name" value="UTP PYROPHOSPHATASE"/>
    <property type="match status" value="1"/>
</dbReference>
<dbReference type="GO" id="GO:0016787">
    <property type="term" value="F:hydrolase activity"/>
    <property type="evidence" value="ECO:0007669"/>
    <property type="project" value="UniProtKB-KW"/>
</dbReference>
<dbReference type="Gene3D" id="3.30.2010.10">
    <property type="entry name" value="Metalloproteases ('zincins'), catalytic domain"/>
    <property type="match status" value="1"/>
</dbReference>
<organism evidence="2 3">
    <name type="scientific">Candidatus Gottesmanbacteria bacterium CG11_big_fil_rev_8_21_14_0_20_37_11</name>
    <dbReference type="NCBI Taxonomy" id="1974575"/>
    <lineage>
        <taxon>Bacteria</taxon>
        <taxon>Candidatus Gottesmaniibacteriota</taxon>
    </lineage>
</organism>
<feature type="domain" description="YgjP-like metallopeptidase" evidence="1">
    <location>
        <begin position="83"/>
        <end position="183"/>
    </location>
</feature>
<protein>
    <submittedName>
        <fullName evidence="2">Metal-dependent hydrolase</fullName>
    </submittedName>
</protein>
<dbReference type="Proteomes" id="UP000230707">
    <property type="component" value="Unassembled WGS sequence"/>
</dbReference>
<evidence type="ECO:0000259" key="1">
    <source>
        <dbReference type="Pfam" id="PF01863"/>
    </source>
</evidence>
<dbReference type="PANTHER" id="PTHR30399">
    <property type="entry name" value="UNCHARACTERIZED PROTEIN YGJP"/>
    <property type="match status" value="1"/>
</dbReference>
<sequence length="190" mass="22582">MKRQINLHNRVVNYSVRRSNRAKRMRLAVYCDGNFIVTVPQTFSASLIDRYVIAKSQWVISKLDFFEGLNKKQKLTFGNDGFELYKDKALEMVTERLAVLNQKHYRLKFNKIAIKSQKTRWGSCSKKRNLNFNYKVLFLPPKIRDYIMIHELCHIKEFNHSRRFWRLVAKSMPDHGKIIEELKIKGLSIS</sequence>
<dbReference type="InterPro" id="IPR053136">
    <property type="entry name" value="UTP_pyrophosphatase-like"/>
</dbReference>
<accession>A0A2H0NIP0</accession>
<evidence type="ECO:0000313" key="3">
    <source>
        <dbReference type="Proteomes" id="UP000230707"/>
    </source>
</evidence>